<sequence>MEVLGAEAVSYITPSEDDSCALHVRRLRRPRSMVLAVGVLNPRVCEVAKCPRRPSDTPRQSRRARPPTPYLRRWPQRKQKACTVARQSRRATARAPQATAGYCIVEVDRSTAPHRERLKLFRTTTSPSLSLPLRSIPLPTHTHSAHSHAACAQKGNDLLPMIQRAAKSCGNCVMAWRCGCCRER</sequence>
<evidence type="ECO:0000313" key="3">
    <source>
        <dbReference type="Proteomes" id="UP000800036"/>
    </source>
</evidence>
<organism evidence="2 3">
    <name type="scientific">Bimuria novae-zelandiae CBS 107.79</name>
    <dbReference type="NCBI Taxonomy" id="1447943"/>
    <lineage>
        <taxon>Eukaryota</taxon>
        <taxon>Fungi</taxon>
        <taxon>Dikarya</taxon>
        <taxon>Ascomycota</taxon>
        <taxon>Pezizomycotina</taxon>
        <taxon>Dothideomycetes</taxon>
        <taxon>Pleosporomycetidae</taxon>
        <taxon>Pleosporales</taxon>
        <taxon>Massarineae</taxon>
        <taxon>Didymosphaeriaceae</taxon>
        <taxon>Bimuria</taxon>
    </lineage>
</organism>
<feature type="region of interest" description="Disordered" evidence="1">
    <location>
        <begin position="49"/>
        <end position="70"/>
    </location>
</feature>
<reference evidence="2" key="1">
    <citation type="journal article" date="2020" name="Stud. Mycol.">
        <title>101 Dothideomycetes genomes: a test case for predicting lifestyles and emergence of pathogens.</title>
        <authorList>
            <person name="Haridas S."/>
            <person name="Albert R."/>
            <person name="Binder M."/>
            <person name="Bloem J."/>
            <person name="Labutti K."/>
            <person name="Salamov A."/>
            <person name="Andreopoulos B."/>
            <person name="Baker S."/>
            <person name="Barry K."/>
            <person name="Bills G."/>
            <person name="Bluhm B."/>
            <person name="Cannon C."/>
            <person name="Castanera R."/>
            <person name="Culley D."/>
            <person name="Daum C."/>
            <person name="Ezra D."/>
            <person name="Gonzalez J."/>
            <person name="Henrissat B."/>
            <person name="Kuo A."/>
            <person name="Liang C."/>
            <person name="Lipzen A."/>
            <person name="Lutzoni F."/>
            <person name="Magnuson J."/>
            <person name="Mondo S."/>
            <person name="Nolan M."/>
            <person name="Ohm R."/>
            <person name="Pangilinan J."/>
            <person name="Park H.-J."/>
            <person name="Ramirez L."/>
            <person name="Alfaro M."/>
            <person name="Sun H."/>
            <person name="Tritt A."/>
            <person name="Yoshinaga Y."/>
            <person name="Zwiers L.-H."/>
            <person name="Turgeon B."/>
            <person name="Goodwin S."/>
            <person name="Spatafora J."/>
            <person name="Crous P."/>
            <person name="Grigoriev I."/>
        </authorList>
    </citation>
    <scope>NUCLEOTIDE SEQUENCE</scope>
    <source>
        <strain evidence="2">CBS 107.79</strain>
    </source>
</reference>
<accession>A0A6A5VJP2</accession>
<dbReference type="AlphaFoldDB" id="A0A6A5VJP2"/>
<evidence type="ECO:0000256" key="1">
    <source>
        <dbReference type="SAM" id="MobiDB-lite"/>
    </source>
</evidence>
<gene>
    <name evidence="2" type="ORF">BU23DRAFT_133263</name>
</gene>
<dbReference type="Proteomes" id="UP000800036">
    <property type="component" value="Unassembled WGS sequence"/>
</dbReference>
<dbReference type="EMBL" id="ML976680">
    <property type="protein sequence ID" value="KAF1973587.1"/>
    <property type="molecule type" value="Genomic_DNA"/>
</dbReference>
<proteinExistence type="predicted"/>
<keyword evidence="3" id="KW-1185">Reference proteome</keyword>
<protein>
    <submittedName>
        <fullName evidence="2">Uncharacterized protein</fullName>
    </submittedName>
</protein>
<evidence type="ECO:0000313" key="2">
    <source>
        <dbReference type="EMBL" id="KAF1973587.1"/>
    </source>
</evidence>
<name>A0A6A5VJP2_9PLEO</name>